<dbReference type="EMBL" id="JAXQNO010000018">
    <property type="protein sequence ID" value="KAK4776943.1"/>
    <property type="molecule type" value="Genomic_DNA"/>
</dbReference>
<keyword evidence="2" id="KW-1185">Reference proteome</keyword>
<gene>
    <name evidence="1" type="ORF">SAY86_005631</name>
</gene>
<dbReference type="AlphaFoldDB" id="A0AAN7QVM9"/>
<comment type="caution">
    <text evidence="1">The sequence shown here is derived from an EMBL/GenBank/DDBJ whole genome shotgun (WGS) entry which is preliminary data.</text>
</comment>
<name>A0AAN7QVM9_TRANT</name>
<evidence type="ECO:0000313" key="2">
    <source>
        <dbReference type="Proteomes" id="UP001346149"/>
    </source>
</evidence>
<organism evidence="1 2">
    <name type="scientific">Trapa natans</name>
    <name type="common">Water chestnut</name>
    <dbReference type="NCBI Taxonomy" id="22666"/>
    <lineage>
        <taxon>Eukaryota</taxon>
        <taxon>Viridiplantae</taxon>
        <taxon>Streptophyta</taxon>
        <taxon>Embryophyta</taxon>
        <taxon>Tracheophyta</taxon>
        <taxon>Spermatophyta</taxon>
        <taxon>Magnoliopsida</taxon>
        <taxon>eudicotyledons</taxon>
        <taxon>Gunneridae</taxon>
        <taxon>Pentapetalae</taxon>
        <taxon>rosids</taxon>
        <taxon>malvids</taxon>
        <taxon>Myrtales</taxon>
        <taxon>Lythraceae</taxon>
        <taxon>Trapa</taxon>
    </lineage>
</organism>
<evidence type="ECO:0000313" key="1">
    <source>
        <dbReference type="EMBL" id="KAK4776943.1"/>
    </source>
</evidence>
<accession>A0AAN7QVM9</accession>
<sequence>MRSQAYSHICSSNTFNLALSLYIYACIKWLETTTDWYSIRNSVLGKILGVNITRLHFCVLVGTTDSIVKGQPGFSKLEDVKVRCLYFLPWKCLCLVDWWKIDQDDF</sequence>
<proteinExistence type="predicted"/>
<reference evidence="1 2" key="1">
    <citation type="journal article" date="2023" name="Hortic Res">
        <title>Pangenome of water caltrop reveals structural variations and asymmetric subgenome divergence after allopolyploidization.</title>
        <authorList>
            <person name="Zhang X."/>
            <person name="Chen Y."/>
            <person name="Wang L."/>
            <person name="Yuan Y."/>
            <person name="Fang M."/>
            <person name="Shi L."/>
            <person name="Lu R."/>
            <person name="Comes H.P."/>
            <person name="Ma Y."/>
            <person name="Chen Y."/>
            <person name="Huang G."/>
            <person name="Zhou Y."/>
            <person name="Zheng Z."/>
            <person name="Qiu Y."/>
        </authorList>
    </citation>
    <scope>NUCLEOTIDE SEQUENCE [LARGE SCALE GENOMIC DNA]</scope>
    <source>
        <strain evidence="1">F231</strain>
    </source>
</reference>
<dbReference type="Proteomes" id="UP001346149">
    <property type="component" value="Unassembled WGS sequence"/>
</dbReference>
<protein>
    <submittedName>
        <fullName evidence="1">Uncharacterized protein</fullName>
    </submittedName>
</protein>